<sequence>MLKSKKILKLVGTAYNYESLEEAFVRAGYRTWRICEYAAGASNPFSIKKPFLESYESREVSIRPFFNKRITSKLSPEFRAAAESYGQNITSDNVMELGESFAEELNRVFQPMVDGIQAKLKSTYIWPWDHIKYKIDRVRLPERSEAGYRGPCPDVHVVDNVIRRIHIR</sequence>
<evidence type="ECO:0000313" key="1">
    <source>
        <dbReference type="EMBL" id="PZP56683.1"/>
    </source>
</evidence>
<comment type="caution">
    <text evidence="1">The sequence shown here is derived from an EMBL/GenBank/DDBJ whole genome shotgun (WGS) entry which is preliminary data.</text>
</comment>
<dbReference type="EMBL" id="QFOT01000018">
    <property type="protein sequence ID" value="PZP56683.1"/>
    <property type="molecule type" value="Genomic_DNA"/>
</dbReference>
<gene>
    <name evidence="1" type="ORF">DI586_02915</name>
</gene>
<reference evidence="1 2" key="1">
    <citation type="submission" date="2017-08" db="EMBL/GenBank/DDBJ databases">
        <title>Infants hospitalized years apart are colonized by the same room-sourced microbial strains.</title>
        <authorList>
            <person name="Brooks B."/>
            <person name="Olm M.R."/>
            <person name="Firek B.A."/>
            <person name="Baker R."/>
            <person name="Thomas B.C."/>
            <person name="Morowitz M.J."/>
            <person name="Banfield J.F."/>
        </authorList>
    </citation>
    <scope>NUCLEOTIDE SEQUENCE [LARGE SCALE GENOMIC DNA]</scope>
    <source>
        <strain evidence="1">S2_006_000_R2_64</strain>
    </source>
</reference>
<dbReference type="AlphaFoldDB" id="A0A2W5FNY4"/>
<evidence type="ECO:0000313" key="2">
    <source>
        <dbReference type="Proteomes" id="UP000249739"/>
    </source>
</evidence>
<name>A0A2W5FNY4_9BACT</name>
<organism evidence="1 2">
    <name type="scientific">Micavibrio aeruginosavorus</name>
    <dbReference type="NCBI Taxonomy" id="349221"/>
    <lineage>
        <taxon>Bacteria</taxon>
        <taxon>Pseudomonadati</taxon>
        <taxon>Bdellovibrionota</taxon>
        <taxon>Bdellovibrionia</taxon>
        <taxon>Bdellovibrionales</taxon>
        <taxon>Pseudobdellovibrionaceae</taxon>
        <taxon>Micavibrio</taxon>
    </lineage>
</organism>
<proteinExistence type="predicted"/>
<protein>
    <submittedName>
        <fullName evidence="1">Uncharacterized protein</fullName>
    </submittedName>
</protein>
<dbReference type="Proteomes" id="UP000249739">
    <property type="component" value="Unassembled WGS sequence"/>
</dbReference>
<accession>A0A2W5FNY4</accession>